<dbReference type="OrthoDB" id="3269417at2759"/>
<reference evidence="2" key="1">
    <citation type="journal article" date="2012" name="Science">
        <title>The Paleozoic origin of enzymatic lignin decomposition reconstructed from 31 fungal genomes.</title>
        <authorList>
            <person name="Floudas D."/>
            <person name="Binder M."/>
            <person name="Riley R."/>
            <person name="Barry K."/>
            <person name="Blanchette R.A."/>
            <person name="Henrissat B."/>
            <person name="Martinez A.T."/>
            <person name="Otillar R."/>
            <person name="Spatafora J.W."/>
            <person name="Yadav J.S."/>
            <person name="Aerts A."/>
            <person name="Benoit I."/>
            <person name="Boyd A."/>
            <person name="Carlson A."/>
            <person name="Copeland A."/>
            <person name="Coutinho P.M."/>
            <person name="de Vries R.P."/>
            <person name="Ferreira P."/>
            <person name="Findley K."/>
            <person name="Foster B."/>
            <person name="Gaskell J."/>
            <person name="Glotzer D."/>
            <person name="Gorecki P."/>
            <person name="Heitman J."/>
            <person name="Hesse C."/>
            <person name="Hori C."/>
            <person name="Igarashi K."/>
            <person name="Jurgens J.A."/>
            <person name="Kallen N."/>
            <person name="Kersten P."/>
            <person name="Kohler A."/>
            <person name="Kuees U."/>
            <person name="Kumar T.K.A."/>
            <person name="Kuo A."/>
            <person name="LaButti K."/>
            <person name="Larrondo L.F."/>
            <person name="Lindquist E."/>
            <person name="Ling A."/>
            <person name="Lombard V."/>
            <person name="Lucas S."/>
            <person name="Lundell T."/>
            <person name="Martin R."/>
            <person name="McLaughlin D.J."/>
            <person name="Morgenstern I."/>
            <person name="Morin E."/>
            <person name="Murat C."/>
            <person name="Nagy L.G."/>
            <person name="Nolan M."/>
            <person name="Ohm R.A."/>
            <person name="Patyshakuliyeva A."/>
            <person name="Rokas A."/>
            <person name="Ruiz-Duenas F.J."/>
            <person name="Sabat G."/>
            <person name="Salamov A."/>
            <person name="Samejima M."/>
            <person name="Schmutz J."/>
            <person name="Slot J.C."/>
            <person name="St John F."/>
            <person name="Stenlid J."/>
            <person name="Sun H."/>
            <person name="Sun S."/>
            <person name="Syed K."/>
            <person name="Tsang A."/>
            <person name="Wiebenga A."/>
            <person name="Young D."/>
            <person name="Pisabarro A."/>
            <person name="Eastwood D.C."/>
            <person name="Martin F."/>
            <person name="Cullen D."/>
            <person name="Grigoriev I.V."/>
            <person name="Hibbett D.S."/>
        </authorList>
    </citation>
    <scope>NUCLEOTIDE SEQUENCE [LARGE SCALE GENOMIC DNA]</scope>
    <source>
        <strain evidence="2">RWD-64-598 SS2</strain>
    </source>
</reference>
<protein>
    <submittedName>
        <fullName evidence="1">Uncharacterized protein</fullName>
    </submittedName>
</protein>
<evidence type="ECO:0000313" key="2">
    <source>
        <dbReference type="Proteomes" id="UP000053558"/>
    </source>
</evidence>
<sequence length="182" mass="20871">RYRNVPTFGRGTIRRFHRSACDMKRLAARDFEDLLQCAMPVFDSVFPDRDHGKIILDLLFEYANWHAHAKLRLHTDDTLELFDQATVTLGQTTRKLQKLVCPAYDTRELPSETGARHRRAAKLHIKNGKNPQLPGRAHAVDASRGVKPKRLNLETYKYHALGDHPNTIRQVGTTDNYTSQLV</sequence>
<gene>
    <name evidence="1" type="ORF">CONPUDRAFT_26644</name>
</gene>
<proteinExistence type="predicted"/>
<dbReference type="GeneID" id="19206612"/>
<dbReference type="eggNOG" id="ENOG502SP88">
    <property type="taxonomic scope" value="Eukaryota"/>
</dbReference>
<dbReference type="EMBL" id="JH711613">
    <property type="protein sequence ID" value="EIW73875.1"/>
    <property type="molecule type" value="Genomic_DNA"/>
</dbReference>
<keyword evidence="2" id="KW-1185">Reference proteome</keyword>
<feature type="non-terminal residue" evidence="1">
    <location>
        <position position="182"/>
    </location>
</feature>
<organism evidence="1 2">
    <name type="scientific">Coniophora puteana (strain RWD-64-598)</name>
    <name type="common">Brown rot fungus</name>
    <dbReference type="NCBI Taxonomy" id="741705"/>
    <lineage>
        <taxon>Eukaryota</taxon>
        <taxon>Fungi</taxon>
        <taxon>Dikarya</taxon>
        <taxon>Basidiomycota</taxon>
        <taxon>Agaricomycotina</taxon>
        <taxon>Agaricomycetes</taxon>
        <taxon>Agaricomycetidae</taxon>
        <taxon>Boletales</taxon>
        <taxon>Coniophorineae</taxon>
        <taxon>Coniophoraceae</taxon>
        <taxon>Coniophora</taxon>
    </lineage>
</organism>
<evidence type="ECO:0000313" key="1">
    <source>
        <dbReference type="EMBL" id="EIW73875.1"/>
    </source>
</evidence>
<dbReference type="AlphaFoldDB" id="R7SDD1"/>
<accession>R7SDD1</accession>
<dbReference type="Proteomes" id="UP000053558">
    <property type="component" value="Unassembled WGS sequence"/>
</dbReference>
<dbReference type="RefSeq" id="XP_007775951.1">
    <property type="nucleotide sequence ID" value="XM_007777761.1"/>
</dbReference>
<name>R7SDD1_CONPW</name>
<feature type="non-terminal residue" evidence="1">
    <location>
        <position position="1"/>
    </location>
</feature>
<dbReference type="KEGG" id="cput:CONPUDRAFT_26644"/>